<reference evidence="2" key="1">
    <citation type="journal article" date="2020" name="Fungal Divers.">
        <title>Resolving the Mortierellaceae phylogeny through synthesis of multi-gene phylogenetics and phylogenomics.</title>
        <authorList>
            <person name="Vandepol N."/>
            <person name="Liber J."/>
            <person name="Desiro A."/>
            <person name="Na H."/>
            <person name="Kennedy M."/>
            <person name="Barry K."/>
            <person name="Grigoriev I.V."/>
            <person name="Miller A.N."/>
            <person name="O'Donnell K."/>
            <person name="Stajich J.E."/>
            <person name="Bonito G."/>
        </authorList>
    </citation>
    <scope>NUCLEOTIDE SEQUENCE</scope>
    <source>
        <strain evidence="2">NRRL 28262</strain>
    </source>
</reference>
<feature type="region of interest" description="Disordered" evidence="1">
    <location>
        <begin position="516"/>
        <end position="555"/>
    </location>
</feature>
<organism evidence="2 3">
    <name type="scientific">Linnemannia exigua</name>
    <dbReference type="NCBI Taxonomy" id="604196"/>
    <lineage>
        <taxon>Eukaryota</taxon>
        <taxon>Fungi</taxon>
        <taxon>Fungi incertae sedis</taxon>
        <taxon>Mucoromycota</taxon>
        <taxon>Mortierellomycotina</taxon>
        <taxon>Mortierellomycetes</taxon>
        <taxon>Mortierellales</taxon>
        <taxon>Mortierellaceae</taxon>
        <taxon>Linnemannia</taxon>
    </lineage>
</organism>
<comment type="caution">
    <text evidence="2">The sequence shown here is derived from an EMBL/GenBank/DDBJ whole genome shotgun (WGS) entry which is preliminary data.</text>
</comment>
<evidence type="ECO:0000256" key="1">
    <source>
        <dbReference type="SAM" id="MobiDB-lite"/>
    </source>
</evidence>
<dbReference type="AlphaFoldDB" id="A0AAD4D1J1"/>
<dbReference type="Proteomes" id="UP001194580">
    <property type="component" value="Unassembled WGS sequence"/>
</dbReference>
<evidence type="ECO:0000313" key="3">
    <source>
        <dbReference type="Proteomes" id="UP001194580"/>
    </source>
</evidence>
<keyword evidence="3" id="KW-1185">Reference proteome</keyword>
<feature type="non-terminal residue" evidence="2">
    <location>
        <position position="1"/>
    </location>
</feature>
<proteinExistence type="predicted"/>
<name>A0AAD4D1J1_9FUNG</name>
<accession>A0AAD4D1J1</accession>
<gene>
    <name evidence="2" type="ORF">BGZ95_006161</name>
</gene>
<protein>
    <submittedName>
        <fullName evidence="2">Uncharacterized protein</fullName>
    </submittedName>
</protein>
<feature type="region of interest" description="Disordered" evidence="1">
    <location>
        <begin position="819"/>
        <end position="852"/>
    </location>
</feature>
<dbReference type="EMBL" id="JAAAIL010002867">
    <property type="protein sequence ID" value="KAG0253983.1"/>
    <property type="molecule type" value="Genomic_DNA"/>
</dbReference>
<feature type="compositionally biased region" description="Basic and acidic residues" evidence="1">
    <location>
        <begin position="843"/>
        <end position="852"/>
    </location>
</feature>
<sequence>IFTNKTEYVPVENLRNIDISKVAQAASHQPTAATSGLTGAAVTETTTTKPVDHKESIVDRVKDVFHHDSSAPATVHHKTEHAPTVVEKHREPIVASTTATATHTAKKESLVDHVKDVFHRDTPETHATSTKTAAPVTVAAAAGTAAGVAARLHDKDTDNTTTPPKVHDHRAYLAPGVKSSITTTTTGTEHATAAALAAPVAAVDPSEFKSHVFKPVDASPLKKQTPTPAPVFDTKYMDTSATAPAITAATTALPVTAHAPVVPAAHTTTSHTTVTPVVHTTTSHAPVVPIVQTTTTTTKPANEIQFTDPTTLRPLTGTRTWEIPPAADHRSITTKIKDAIGLHTASEYGPADPKDLPLSDPKTLRLVKDIAPMAAVATTAAATAAAAAPMVSKSTTTTNTPVAPVVPVVHTTTTTPAVTAKSVNGIQFTDPTTLRPLTGTRTWEIPPVADHRTITTKIKDAIGIHAASEYGPADPKDLPLSDPKTLRLVKDIAPVAAVASTAAAVAPMLNKSHATTTTATKEEHNPVSAAPRPVIPATSSVSKTEVNPVHTAPHPVIPATSAISKTESHAVQMAPRPVIPTTTHVDSLSSHAVKDAPHPIIPPVVTNEKTHHHQMESNPVLTAPRPVIPVTEQTTTTTTSHHADSAPKLAHAAVPIVAAAAAVPLVEKSRTSTTTTSYDKPNVVESAPRSVIPVVTSAPIVQQQQQQQYQQTQQPTSYTTTTNTYNNAPIQQQQVNAQHRASAAEVNVADKIAAAIPESYHGPIPNLQPGEEIVWVKTVTTTDYYDDNSPPVVTHVNNTVAGPGGNVNPALGGVPANAVHDNSTQRRSGGGGFLDRLTHRHHDNVDKGKQRM</sequence>
<evidence type="ECO:0000313" key="2">
    <source>
        <dbReference type="EMBL" id="KAG0253983.1"/>
    </source>
</evidence>